<sequence>MVNHLLTVDFNEDLYIYMILSFSAFFRPYFDFLYGGAYSIYQTLEGLNWASSNFVKYDDAGMLVESYWSPSEAVMIPLGGLMLLTFFLIPWVAMAAHALGGKRGVFIFFLLSIAPGLLNVLGFFPSINYLPGRFVIQGAGTLGSELGIVPILVLGALAGWATIIIIYDNFSLGDRFRQCYDHLWFSMAIVAAVFFVADNGANENISQLKEATAEVQKSSEYLLGQVRAYESYCDAHGLNGSSSCQWSVYVQQELGEIAVNGEFYFKEFGPDSSTDIYKRPGRDISPEKIIQIRKEIAEYNQKVCPVVSIAAGVTRSSPSSRFCERVPSTYCSAFPDKPNVQVENVSLLSSVALGSECIVPSLVASKPQITKLVALAAQVKKAKHHRLFYFLAASMILGGKIANATTKVVEMDSRPPAQRRRAVKVFSEVWSGIRRFITRLLCALGRALKKYKDRAQSDA</sequence>
<feature type="transmembrane region" description="Helical" evidence="1">
    <location>
        <begin position="105"/>
        <end position="127"/>
    </location>
</feature>
<protein>
    <submittedName>
        <fullName evidence="2">Uncharacterized protein</fullName>
    </submittedName>
</protein>
<feature type="transmembrane region" description="Helical" evidence="1">
    <location>
        <begin position="14"/>
        <end position="30"/>
    </location>
</feature>
<gene>
    <name evidence="2" type="ORF">KVG88_28840</name>
</gene>
<dbReference type="Proteomes" id="UP001049200">
    <property type="component" value="Unassembled WGS sequence"/>
</dbReference>
<organism evidence="2 3">
    <name type="scientific">Pseudomonas azerbaijanoccidentalis</name>
    <dbReference type="NCBI Taxonomy" id="2842347"/>
    <lineage>
        <taxon>Bacteria</taxon>
        <taxon>Pseudomonadati</taxon>
        <taxon>Pseudomonadota</taxon>
        <taxon>Gammaproteobacteria</taxon>
        <taxon>Pseudomonadales</taxon>
        <taxon>Pseudomonadaceae</taxon>
        <taxon>Pseudomonas</taxon>
    </lineage>
</organism>
<feature type="transmembrane region" description="Helical" evidence="1">
    <location>
        <begin position="73"/>
        <end position="93"/>
    </location>
</feature>
<name>A0ABS6QYU3_9PSED</name>
<evidence type="ECO:0000313" key="3">
    <source>
        <dbReference type="Proteomes" id="UP001049200"/>
    </source>
</evidence>
<keyword evidence="1" id="KW-0472">Membrane</keyword>
<dbReference type="RefSeq" id="WP_217873405.1">
    <property type="nucleotide sequence ID" value="NZ_JAHSTU010000012.1"/>
</dbReference>
<evidence type="ECO:0000313" key="2">
    <source>
        <dbReference type="EMBL" id="MBV4524081.1"/>
    </source>
</evidence>
<accession>A0ABS6QYU3</accession>
<proteinExistence type="predicted"/>
<comment type="caution">
    <text evidence="2">The sequence shown here is derived from an EMBL/GenBank/DDBJ whole genome shotgun (WGS) entry which is preliminary data.</text>
</comment>
<dbReference type="EMBL" id="JAHSTU010000012">
    <property type="protein sequence ID" value="MBV4524081.1"/>
    <property type="molecule type" value="Genomic_DNA"/>
</dbReference>
<keyword evidence="1" id="KW-1133">Transmembrane helix</keyword>
<feature type="transmembrane region" description="Helical" evidence="1">
    <location>
        <begin position="179"/>
        <end position="197"/>
    </location>
</feature>
<reference evidence="2" key="1">
    <citation type="submission" date="2021-06" db="EMBL/GenBank/DDBJ databases">
        <title>Updating the genus Pseudomonas: Description of 43 new species and partition of the Pseudomonas putida group.</title>
        <authorList>
            <person name="Girard L."/>
            <person name="Lood C."/>
            <person name="Vandamme P."/>
            <person name="Rokni-Zadeh H."/>
            <person name="Van Noort V."/>
            <person name="Hofte M."/>
            <person name="Lavigne R."/>
            <person name="De Mot R."/>
        </authorList>
    </citation>
    <scope>NUCLEOTIDE SEQUENCE</scope>
    <source>
        <strain evidence="2">SWRI74</strain>
    </source>
</reference>
<keyword evidence="3" id="KW-1185">Reference proteome</keyword>
<evidence type="ECO:0000256" key="1">
    <source>
        <dbReference type="SAM" id="Phobius"/>
    </source>
</evidence>
<feature type="transmembrane region" description="Helical" evidence="1">
    <location>
        <begin position="147"/>
        <end position="167"/>
    </location>
</feature>
<keyword evidence="1" id="KW-0812">Transmembrane</keyword>